<feature type="transmembrane region" description="Helical" evidence="1">
    <location>
        <begin position="6"/>
        <end position="28"/>
    </location>
</feature>
<keyword evidence="3" id="KW-1185">Reference proteome</keyword>
<gene>
    <name evidence="2" type="ORF">C7459_108161</name>
</gene>
<protein>
    <submittedName>
        <fullName evidence="2">Uncharacterized protein</fullName>
    </submittedName>
</protein>
<evidence type="ECO:0000256" key="1">
    <source>
        <dbReference type="SAM" id="Phobius"/>
    </source>
</evidence>
<keyword evidence="1" id="KW-1133">Transmembrane helix</keyword>
<keyword evidence="1" id="KW-0812">Transmembrane</keyword>
<dbReference type="Proteomes" id="UP000245634">
    <property type="component" value="Unassembled WGS sequence"/>
</dbReference>
<reference evidence="2 3" key="1">
    <citation type="submission" date="2018-05" db="EMBL/GenBank/DDBJ databases">
        <title>Genomic Encyclopedia of Type Strains, Phase IV (KMG-IV): sequencing the most valuable type-strain genomes for metagenomic binning, comparative biology and taxonomic classification.</title>
        <authorList>
            <person name="Goeker M."/>
        </authorList>
    </citation>
    <scope>NUCLEOTIDE SEQUENCE [LARGE SCALE GENOMIC DNA]</scope>
    <source>
        <strain evidence="2 3">DSM 18773</strain>
    </source>
</reference>
<evidence type="ECO:0000313" key="2">
    <source>
        <dbReference type="EMBL" id="PWK13141.1"/>
    </source>
</evidence>
<dbReference type="AlphaFoldDB" id="A0A316DB61"/>
<keyword evidence="1" id="KW-0472">Membrane</keyword>
<organism evidence="2 3">
    <name type="scientific">Tumebacillus permanentifrigoris</name>
    <dbReference type="NCBI Taxonomy" id="378543"/>
    <lineage>
        <taxon>Bacteria</taxon>
        <taxon>Bacillati</taxon>
        <taxon>Bacillota</taxon>
        <taxon>Bacilli</taxon>
        <taxon>Bacillales</taxon>
        <taxon>Alicyclobacillaceae</taxon>
        <taxon>Tumebacillus</taxon>
    </lineage>
</organism>
<name>A0A316DB61_9BACL</name>
<accession>A0A316DB61</accession>
<dbReference type="EMBL" id="QGGL01000008">
    <property type="protein sequence ID" value="PWK13141.1"/>
    <property type="molecule type" value="Genomic_DNA"/>
</dbReference>
<comment type="caution">
    <text evidence="2">The sequence shown here is derived from an EMBL/GenBank/DDBJ whole genome shotgun (WGS) entry which is preliminary data.</text>
</comment>
<sequence>MGMIGFALGAFAFAGVVWLSCVYVSSFVTKK</sequence>
<evidence type="ECO:0000313" key="3">
    <source>
        <dbReference type="Proteomes" id="UP000245634"/>
    </source>
</evidence>
<proteinExistence type="predicted"/>